<dbReference type="PRINTS" id="PR00036">
    <property type="entry name" value="HTHLACI"/>
</dbReference>
<evidence type="ECO:0000313" key="5">
    <source>
        <dbReference type="EMBL" id="MEB8340900.1"/>
    </source>
</evidence>
<comment type="caution">
    <text evidence="5">The sequence shown here is derived from an EMBL/GenBank/DDBJ whole genome shotgun (WGS) entry which is preliminary data.</text>
</comment>
<keyword evidence="6" id="KW-1185">Reference proteome</keyword>
<accession>A0ABU6FA27</accession>
<dbReference type="Proteomes" id="UP001354931">
    <property type="component" value="Unassembled WGS sequence"/>
</dbReference>
<dbReference type="CDD" id="cd06267">
    <property type="entry name" value="PBP1_LacI_sugar_binding-like"/>
    <property type="match status" value="1"/>
</dbReference>
<dbReference type="PROSITE" id="PS00356">
    <property type="entry name" value="HTH_LACI_1"/>
    <property type="match status" value="1"/>
</dbReference>
<evidence type="ECO:0000256" key="3">
    <source>
        <dbReference type="ARBA" id="ARBA00023163"/>
    </source>
</evidence>
<gene>
    <name evidence="5" type="ORF">OKJ99_25700</name>
</gene>
<dbReference type="PANTHER" id="PTHR30146">
    <property type="entry name" value="LACI-RELATED TRANSCRIPTIONAL REPRESSOR"/>
    <property type="match status" value="1"/>
</dbReference>
<evidence type="ECO:0000256" key="1">
    <source>
        <dbReference type="ARBA" id="ARBA00023015"/>
    </source>
</evidence>
<proteinExistence type="predicted"/>
<dbReference type="InterPro" id="IPR010982">
    <property type="entry name" value="Lambda_DNA-bd_dom_sf"/>
</dbReference>
<dbReference type="PANTHER" id="PTHR30146:SF153">
    <property type="entry name" value="LACTOSE OPERON REPRESSOR"/>
    <property type="match status" value="1"/>
</dbReference>
<dbReference type="CDD" id="cd01392">
    <property type="entry name" value="HTH_LacI"/>
    <property type="match status" value="1"/>
</dbReference>
<dbReference type="PROSITE" id="PS50932">
    <property type="entry name" value="HTH_LACI_2"/>
    <property type="match status" value="1"/>
</dbReference>
<dbReference type="SUPFAM" id="SSF53822">
    <property type="entry name" value="Periplasmic binding protein-like I"/>
    <property type="match status" value="1"/>
</dbReference>
<evidence type="ECO:0000313" key="6">
    <source>
        <dbReference type="Proteomes" id="UP001354931"/>
    </source>
</evidence>
<dbReference type="Pfam" id="PF13377">
    <property type="entry name" value="Peripla_BP_3"/>
    <property type="match status" value="1"/>
</dbReference>
<name>A0ABU6FA27_9ACTN</name>
<dbReference type="SMART" id="SM00354">
    <property type="entry name" value="HTH_LACI"/>
    <property type="match status" value="1"/>
</dbReference>
<reference evidence="5 6" key="1">
    <citation type="submission" date="2022-10" db="EMBL/GenBank/DDBJ databases">
        <authorList>
            <person name="Xie J."/>
            <person name="Shen N."/>
        </authorList>
    </citation>
    <scope>NUCLEOTIDE SEQUENCE [LARGE SCALE GENOMIC DNA]</scope>
    <source>
        <strain evidence="5 6">YIM65594</strain>
    </source>
</reference>
<dbReference type="InterPro" id="IPR046335">
    <property type="entry name" value="LacI/GalR-like_sensor"/>
</dbReference>
<dbReference type="SUPFAM" id="SSF47413">
    <property type="entry name" value="lambda repressor-like DNA-binding domains"/>
    <property type="match status" value="1"/>
</dbReference>
<keyword evidence="2" id="KW-0238">DNA-binding</keyword>
<dbReference type="Gene3D" id="3.40.50.2300">
    <property type="match status" value="2"/>
</dbReference>
<dbReference type="InterPro" id="IPR000843">
    <property type="entry name" value="HTH_LacI"/>
</dbReference>
<keyword evidence="3" id="KW-0804">Transcription</keyword>
<evidence type="ECO:0000256" key="2">
    <source>
        <dbReference type="ARBA" id="ARBA00023125"/>
    </source>
</evidence>
<organism evidence="5 6">
    <name type="scientific">Streptomyces endophyticus</name>
    <dbReference type="NCBI Taxonomy" id="714166"/>
    <lineage>
        <taxon>Bacteria</taxon>
        <taxon>Bacillati</taxon>
        <taxon>Actinomycetota</taxon>
        <taxon>Actinomycetes</taxon>
        <taxon>Kitasatosporales</taxon>
        <taxon>Streptomycetaceae</taxon>
        <taxon>Streptomyces</taxon>
    </lineage>
</organism>
<dbReference type="Pfam" id="PF00356">
    <property type="entry name" value="LacI"/>
    <property type="match status" value="1"/>
</dbReference>
<keyword evidence="1" id="KW-0805">Transcription regulation</keyword>
<evidence type="ECO:0000259" key="4">
    <source>
        <dbReference type="PROSITE" id="PS50932"/>
    </source>
</evidence>
<dbReference type="Gene3D" id="1.10.260.40">
    <property type="entry name" value="lambda repressor-like DNA-binding domains"/>
    <property type="match status" value="1"/>
</dbReference>
<sequence length="376" mass="40376">MARQRSTAPGGSGHREQRRATVVDVAKHAGVSTATVSRVMNRNYPVAAATRERVEAAARELGYVANAHARALAGSSGRTVGIIVSELIDPFYAYIARGVEREATAGDRLCLVCCTQGDPQRELAFIELMHERRADAVVLVGGSVDDPDYRAELSRRAHELAADGAKLVLCGRPSLGAGVPTVDVEYDNEGGAFAITDHLITRGHRRILYLGGPPALSTARDRLAGHRRALELRGIERVPELEQPGAFGRSFGYRRMRELLRDGPEFTAVFAANDIVAAGAAQALEEAGLRVPQDVSLVGYDDIPVAQELRPRLTTVRIPLEEMGRQAVRVALNGGDEDDWRAPTTGALRLGTHIVVRDSVGPPAAAPHGRGSSRQV</sequence>
<feature type="domain" description="HTH lacI-type" evidence="4">
    <location>
        <begin position="20"/>
        <end position="74"/>
    </location>
</feature>
<dbReference type="InterPro" id="IPR028082">
    <property type="entry name" value="Peripla_BP_I"/>
</dbReference>
<dbReference type="RefSeq" id="WP_326019890.1">
    <property type="nucleotide sequence ID" value="NZ_JAOZYC010000137.1"/>
</dbReference>
<dbReference type="EMBL" id="JAOZYC010000137">
    <property type="protein sequence ID" value="MEB8340900.1"/>
    <property type="molecule type" value="Genomic_DNA"/>
</dbReference>
<protein>
    <submittedName>
        <fullName evidence="5">LacI family transcriptional regulator</fullName>
    </submittedName>
</protein>